<sequence>MTSIVLAEHWRRYHDGRERTVRDELVLAYAPIVKYAAGKIAARMPAHVDVADLISYGLGGLIEAVERFDPAQGQRFESFAGLRIRGAIIDALRSLDWVPRAVRAEARQIDAALLALTTRLQRVPTDVELGASLGLAPDELDDALQRIGESRMIALDQPWGAPGIDGPRPSLGDQLADDGGSDPEQRALAGDERERIATALEGLESRDQVVLGLRYHQDMTLGEIGEILGLSDSRVCQIHAGAVLRLGGLLAGSAA</sequence>
<keyword evidence="4" id="KW-0804">Transcription</keyword>
<dbReference type="KEGG" id="bsol:FSW04_10390"/>
<dbReference type="RefSeq" id="WP_146918955.1">
    <property type="nucleotide sequence ID" value="NZ_CP042430.1"/>
</dbReference>
<feature type="region of interest" description="Disordered" evidence="5">
    <location>
        <begin position="158"/>
        <end position="187"/>
    </location>
</feature>
<dbReference type="OrthoDB" id="9799825at2"/>
<dbReference type="NCBIfam" id="TIGR02937">
    <property type="entry name" value="sigma70-ECF"/>
    <property type="match status" value="1"/>
</dbReference>
<gene>
    <name evidence="7" type="ORF">FSW04_10390</name>
</gene>
<evidence type="ECO:0000256" key="4">
    <source>
        <dbReference type="ARBA" id="ARBA00023163"/>
    </source>
</evidence>
<keyword evidence="8" id="KW-1185">Reference proteome</keyword>
<accession>A0A5B8U4N8</accession>
<dbReference type="Gene3D" id="1.20.140.160">
    <property type="match status" value="1"/>
</dbReference>
<dbReference type="InterPro" id="IPR013324">
    <property type="entry name" value="RNA_pol_sigma_r3/r4-like"/>
</dbReference>
<dbReference type="PRINTS" id="PR00046">
    <property type="entry name" value="SIGMA70FCT"/>
</dbReference>
<evidence type="ECO:0000256" key="3">
    <source>
        <dbReference type="ARBA" id="ARBA00023125"/>
    </source>
</evidence>
<dbReference type="EMBL" id="CP042430">
    <property type="protein sequence ID" value="QEC47937.1"/>
    <property type="molecule type" value="Genomic_DNA"/>
</dbReference>
<dbReference type="GO" id="GO:0016987">
    <property type="term" value="F:sigma factor activity"/>
    <property type="evidence" value="ECO:0007669"/>
    <property type="project" value="UniProtKB-KW"/>
</dbReference>
<evidence type="ECO:0000313" key="7">
    <source>
        <dbReference type="EMBL" id="QEC47937.1"/>
    </source>
</evidence>
<dbReference type="GO" id="GO:0006352">
    <property type="term" value="P:DNA-templated transcription initiation"/>
    <property type="evidence" value="ECO:0007669"/>
    <property type="project" value="InterPro"/>
</dbReference>
<dbReference type="Proteomes" id="UP000321805">
    <property type="component" value="Chromosome"/>
</dbReference>
<feature type="domain" description="RNA polymerase sigma-70" evidence="6">
    <location>
        <begin position="220"/>
        <end position="246"/>
    </location>
</feature>
<dbReference type="CDD" id="cd06171">
    <property type="entry name" value="Sigma70_r4"/>
    <property type="match status" value="1"/>
</dbReference>
<dbReference type="InterPro" id="IPR000943">
    <property type="entry name" value="RNA_pol_sigma70"/>
</dbReference>
<dbReference type="InterPro" id="IPR012845">
    <property type="entry name" value="RNA_pol_sigma_FliA_WhiG"/>
</dbReference>
<dbReference type="PIRSF" id="PIRSF000770">
    <property type="entry name" value="RNA_pol_sigma-SigE/K"/>
    <property type="match status" value="1"/>
</dbReference>
<dbReference type="Pfam" id="PF04545">
    <property type="entry name" value="Sigma70_r4"/>
    <property type="match status" value="1"/>
</dbReference>
<dbReference type="NCBIfam" id="TIGR02479">
    <property type="entry name" value="FliA_WhiG"/>
    <property type="match status" value="1"/>
</dbReference>
<dbReference type="PANTHER" id="PTHR30385">
    <property type="entry name" value="SIGMA FACTOR F FLAGELLAR"/>
    <property type="match status" value="1"/>
</dbReference>
<dbReference type="InterPro" id="IPR007630">
    <property type="entry name" value="RNA_pol_sigma70_r4"/>
</dbReference>
<dbReference type="Pfam" id="PF04542">
    <property type="entry name" value="Sigma70_r2"/>
    <property type="match status" value="1"/>
</dbReference>
<keyword evidence="3" id="KW-0238">DNA-binding</keyword>
<dbReference type="SUPFAM" id="SSF88946">
    <property type="entry name" value="Sigma2 domain of RNA polymerase sigma factors"/>
    <property type="match status" value="1"/>
</dbReference>
<evidence type="ECO:0000256" key="1">
    <source>
        <dbReference type="ARBA" id="ARBA00023015"/>
    </source>
</evidence>
<dbReference type="InterPro" id="IPR013325">
    <property type="entry name" value="RNA_pol_sigma_r2"/>
</dbReference>
<dbReference type="InterPro" id="IPR014284">
    <property type="entry name" value="RNA_pol_sigma-70_dom"/>
</dbReference>
<dbReference type="PANTHER" id="PTHR30385:SF7">
    <property type="entry name" value="RNA POLYMERASE SIGMA FACTOR FLIA"/>
    <property type="match status" value="1"/>
</dbReference>
<organism evidence="7 8">
    <name type="scientific">Baekduia soli</name>
    <dbReference type="NCBI Taxonomy" id="496014"/>
    <lineage>
        <taxon>Bacteria</taxon>
        <taxon>Bacillati</taxon>
        <taxon>Actinomycetota</taxon>
        <taxon>Thermoleophilia</taxon>
        <taxon>Solirubrobacterales</taxon>
        <taxon>Baekduiaceae</taxon>
        <taxon>Baekduia</taxon>
    </lineage>
</organism>
<protein>
    <submittedName>
        <fullName evidence="7">FliA/WhiG family RNA polymerase sigma factor</fullName>
    </submittedName>
</protein>
<dbReference type="Gene3D" id="1.10.1740.10">
    <property type="match status" value="1"/>
</dbReference>
<evidence type="ECO:0000259" key="6">
    <source>
        <dbReference type="PROSITE" id="PS00716"/>
    </source>
</evidence>
<name>A0A5B8U4N8_9ACTN</name>
<evidence type="ECO:0000256" key="2">
    <source>
        <dbReference type="ARBA" id="ARBA00023082"/>
    </source>
</evidence>
<evidence type="ECO:0000256" key="5">
    <source>
        <dbReference type="SAM" id="MobiDB-lite"/>
    </source>
</evidence>
<dbReference type="SUPFAM" id="SSF88659">
    <property type="entry name" value="Sigma3 and sigma4 domains of RNA polymerase sigma factors"/>
    <property type="match status" value="2"/>
</dbReference>
<reference evidence="7 8" key="1">
    <citation type="journal article" date="2018" name="J. Microbiol.">
        <title>Baekduia soli gen. nov., sp. nov., a novel bacterium isolated from the soil of Baekdu Mountain and proposal of a novel family name, Baekduiaceae fam. nov.</title>
        <authorList>
            <person name="An D.S."/>
            <person name="Siddiqi M.Z."/>
            <person name="Kim K.H."/>
            <person name="Yu H.S."/>
            <person name="Im W.T."/>
        </authorList>
    </citation>
    <scope>NUCLEOTIDE SEQUENCE [LARGE SCALE GENOMIC DNA]</scope>
    <source>
        <strain evidence="7 8">BR7-21</strain>
    </source>
</reference>
<keyword evidence="2" id="KW-0731">Sigma factor</keyword>
<dbReference type="InterPro" id="IPR007627">
    <property type="entry name" value="RNA_pol_sigma70_r2"/>
</dbReference>
<dbReference type="GO" id="GO:0003677">
    <property type="term" value="F:DNA binding"/>
    <property type="evidence" value="ECO:0007669"/>
    <property type="project" value="UniProtKB-KW"/>
</dbReference>
<dbReference type="PROSITE" id="PS00716">
    <property type="entry name" value="SIGMA70_2"/>
    <property type="match status" value="1"/>
</dbReference>
<dbReference type="GO" id="GO:0003899">
    <property type="term" value="F:DNA-directed RNA polymerase activity"/>
    <property type="evidence" value="ECO:0007669"/>
    <property type="project" value="InterPro"/>
</dbReference>
<dbReference type="AlphaFoldDB" id="A0A5B8U4N8"/>
<proteinExistence type="predicted"/>
<keyword evidence="1" id="KW-0805">Transcription regulation</keyword>
<evidence type="ECO:0000313" key="8">
    <source>
        <dbReference type="Proteomes" id="UP000321805"/>
    </source>
</evidence>